<gene>
    <name evidence="1" type="ORF">HUK38_10140</name>
</gene>
<sequence>MIAVRTVNSERLLFLIRVVRREVNHLNATATRLFAQPLTLAQINSLAQNEELAERIEAFVGRFGRLQDTLGDKLLPNVLHFLGEKTNSLLDNLDKAERFGWLESSDVWMSIRALRNYMVHEYIEDPMVLLDALNQAYSHIPHLLKLADALITQIESRFGVK</sequence>
<dbReference type="EMBL" id="JABVCQ010000021">
    <property type="protein sequence ID" value="MBB1126585.1"/>
    <property type="molecule type" value="Genomic_DNA"/>
</dbReference>
<protein>
    <submittedName>
        <fullName evidence="1">Uncharacterized protein</fullName>
    </submittedName>
</protein>
<dbReference type="SUPFAM" id="SSF81593">
    <property type="entry name" value="Nucleotidyltransferase substrate binding subunit/domain"/>
    <property type="match status" value="1"/>
</dbReference>
<keyword evidence="2" id="KW-1185">Reference proteome</keyword>
<proteinExistence type="predicted"/>
<dbReference type="Proteomes" id="UP000548632">
    <property type="component" value="Unassembled WGS sequence"/>
</dbReference>
<dbReference type="AlphaFoldDB" id="A0A839HC86"/>
<name>A0A839HC86_9GAMM</name>
<dbReference type="Gene3D" id="1.20.120.330">
    <property type="entry name" value="Nucleotidyltransferases domain 2"/>
    <property type="match status" value="1"/>
</dbReference>
<evidence type="ECO:0000313" key="1">
    <source>
        <dbReference type="EMBL" id="MBB1126585.1"/>
    </source>
</evidence>
<accession>A0A839HC86</accession>
<comment type="caution">
    <text evidence="1">The sequence shown here is derived from an EMBL/GenBank/DDBJ whole genome shotgun (WGS) entry which is preliminary data.</text>
</comment>
<reference evidence="1 2" key="1">
    <citation type="journal article" date="2020" name="Arch. Microbiol.">
        <title>The genome sequence of the giant phototrophic gammaproteobacterium Thiospirillum jenense gives insight into its physiological properties and phylogenetic relationships.</title>
        <authorList>
            <person name="Imhoff J.F."/>
            <person name="Meyer T.E."/>
            <person name="Kyndt J.A."/>
        </authorList>
    </citation>
    <scope>NUCLEOTIDE SEQUENCE [LARGE SCALE GENOMIC DNA]</scope>
    <source>
        <strain evidence="1 2">DSM 216</strain>
    </source>
</reference>
<evidence type="ECO:0000313" key="2">
    <source>
        <dbReference type="Proteomes" id="UP000548632"/>
    </source>
</evidence>
<dbReference type="RefSeq" id="WP_182584211.1">
    <property type="nucleotide sequence ID" value="NZ_JABVCQ010000021.1"/>
</dbReference>
<organism evidence="1 2">
    <name type="scientific">Thiospirillum jenense</name>
    <dbReference type="NCBI Taxonomy" id="1653858"/>
    <lineage>
        <taxon>Bacteria</taxon>
        <taxon>Pseudomonadati</taxon>
        <taxon>Pseudomonadota</taxon>
        <taxon>Gammaproteobacteria</taxon>
        <taxon>Chromatiales</taxon>
        <taxon>Chromatiaceae</taxon>
        <taxon>Thiospirillum</taxon>
    </lineage>
</organism>